<dbReference type="Proteomes" id="UP000053989">
    <property type="component" value="Unassembled WGS sequence"/>
</dbReference>
<sequence length="116" mass="13412">MRRLMHRRHIWGSVADIKSLHTSREDNGHRHYGPSADCLVEKSWSVFYRGNCIREVHRLITKTDRQYSVPASQSAEWVRLFGTRGRSRHQHAMHRGVSSHAPGFRTIDVPASGHDM</sequence>
<feature type="region of interest" description="Disordered" evidence="1">
    <location>
        <begin position="93"/>
        <end position="116"/>
    </location>
</feature>
<reference evidence="2 3" key="1">
    <citation type="submission" date="2014-04" db="EMBL/GenBank/DDBJ databases">
        <authorList>
            <consortium name="DOE Joint Genome Institute"/>
            <person name="Kuo A."/>
            <person name="Kohler A."/>
            <person name="Nagy L.G."/>
            <person name="Floudas D."/>
            <person name="Copeland A."/>
            <person name="Barry K.W."/>
            <person name="Cichocki N."/>
            <person name="Veneault-Fourrey C."/>
            <person name="LaButti K."/>
            <person name="Lindquist E.A."/>
            <person name="Lipzen A."/>
            <person name="Lundell T."/>
            <person name="Morin E."/>
            <person name="Murat C."/>
            <person name="Sun H."/>
            <person name="Tunlid A."/>
            <person name="Henrissat B."/>
            <person name="Grigoriev I.V."/>
            <person name="Hibbett D.S."/>
            <person name="Martin F."/>
            <person name="Nordberg H.P."/>
            <person name="Cantor M.N."/>
            <person name="Hua S.X."/>
        </authorList>
    </citation>
    <scope>NUCLEOTIDE SEQUENCE [LARGE SCALE GENOMIC DNA]</scope>
    <source>
        <strain evidence="2 3">Foug A</strain>
    </source>
</reference>
<dbReference type="InParanoid" id="A0A0C3EIQ6"/>
<evidence type="ECO:0000313" key="2">
    <source>
        <dbReference type="EMBL" id="KIM68099.1"/>
    </source>
</evidence>
<name>A0A0C3EIQ6_9AGAM</name>
<dbReference type="HOGENOM" id="CLU_2098284_0_0_1"/>
<reference evidence="3" key="2">
    <citation type="submission" date="2015-01" db="EMBL/GenBank/DDBJ databases">
        <title>Evolutionary Origins and Diversification of the Mycorrhizal Mutualists.</title>
        <authorList>
            <consortium name="DOE Joint Genome Institute"/>
            <consortium name="Mycorrhizal Genomics Consortium"/>
            <person name="Kohler A."/>
            <person name="Kuo A."/>
            <person name="Nagy L.G."/>
            <person name="Floudas D."/>
            <person name="Copeland A."/>
            <person name="Barry K.W."/>
            <person name="Cichocki N."/>
            <person name="Veneault-Fourrey C."/>
            <person name="LaButti K."/>
            <person name="Lindquist E.A."/>
            <person name="Lipzen A."/>
            <person name="Lundell T."/>
            <person name="Morin E."/>
            <person name="Murat C."/>
            <person name="Riley R."/>
            <person name="Ohm R."/>
            <person name="Sun H."/>
            <person name="Tunlid A."/>
            <person name="Henrissat B."/>
            <person name="Grigoriev I.V."/>
            <person name="Hibbett D.S."/>
            <person name="Martin F."/>
        </authorList>
    </citation>
    <scope>NUCLEOTIDE SEQUENCE [LARGE SCALE GENOMIC DNA]</scope>
    <source>
        <strain evidence="3">Foug A</strain>
    </source>
</reference>
<keyword evidence="3" id="KW-1185">Reference proteome</keyword>
<proteinExistence type="predicted"/>
<organism evidence="2 3">
    <name type="scientific">Scleroderma citrinum Foug A</name>
    <dbReference type="NCBI Taxonomy" id="1036808"/>
    <lineage>
        <taxon>Eukaryota</taxon>
        <taxon>Fungi</taxon>
        <taxon>Dikarya</taxon>
        <taxon>Basidiomycota</taxon>
        <taxon>Agaricomycotina</taxon>
        <taxon>Agaricomycetes</taxon>
        <taxon>Agaricomycetidae</taxon>
        <taxon>Boletales</taxon>
        <taxon>Sclerodermatineae</taxon>
        <taxon>Sclerodermataceae</taxon>
        <taxon>Scleroderma</taxon>
    </lineage>
</organism>
<protein>
    <submittedName>
        <fullName evidence="2">Uncharacterized protein</fullName>
    </submittedName>
</protein>
<gene>
    <name evidence="2" type="ORF">SCLCIDRAFT_1001146</name>
</gene>
<accession>A0A0C3EIQ6</accession>
<evidence type="ECO:0000313" key="3">
    <source>
        <dbReference type="Proteomes" id="UP000053989"/>
    </source>
</evidence>
<evidence type="ECO:0000256" key="1">
    <source>
        <dbReference type="SAM" id="MobiDB-lite"/>
    </source>
</evidence>
<dbReference type="EMBL" id="KN822010">
    <property type="protein sequence ID" value="KIM68099.1"/>
    <property type="molecule type" value="Genomic_DNA"/>
</dbReference>
<dbReference type="AlphaFoldDB" id="A0A0C3EIQ6"/>